<dbReference type="Proteomes" id="UP000050346">
    <property type="component" value="Unassembled WGS sequence"/>
</dbReference>
<evidence type="ECO:0000313" key="2">
    <source>
        <dbReference type="EMBL" id="KPX13551.1"/>
    </source>
</evidence>
<comment type="caution">
    <text evidence="2">The sequence shown here is derived from an EMBL/GenBank/DDBJ whole genome shotgun (WGS) entry which is preliminary data.</text>
</comment>
<evidence type="ECO:0000256" key="1">
    <source>
        <dbReference type="SAM" id="MobiDB-lite"/>
    </source>
</evidence>
<gene>
    <name evidence="2" type="ORF">ALO71_02647</name>
</gene>
<dbReference type="EMBL" id="LJQG01000309">
    <property type="protein sequence ID" value="KPX13551.1"/>
    <property type="molecule type" value="Genomic_DNA"/>
</dbReference>
<reference evidence="2 3" key="1">
    <citation type="submission" date="2015-09" db="EMBL/GenBank/DDBJ databases">
        <title>Genome announcement of multiple Pseudomonas syringae strains.</title>
        <authorList>
            <person name="Thakur S."/>
            <person name="Wang P.W."/>
            <person name="Gong Y."/>
            <person name="Weir B.S."/>
            <person name="Guttman D.S."/>
        </authorList>
    </citation>
    <scope>NUCLEOTIDE SEQUENCE [LARGE SCALE GENOMIC DNA]</scope>
    <source>
        <strain evidence="2 3">ICMP9150</strain>
    </source>
</reference>
<accession>A0A0N8RC18</accession>
<organism evidence="2 3">
    <name type="scientific">Pseudomonas amygdali pv. dendropanacis</name>
    <dbReference type="NCBI Taxonomy" id="235272"/>
    <lineage>
        <taxon>Bacteria</taxon>
        <taxon>Pseudomonadati</taxon>
        <taxon>Pseudomonadota</taxon>
        <taxon>Gammaproteobacteria</taxon>
        <taxon>Pseudomonadales</taxon>
        <taxon>Pseudomonadaceae</taxon>
        <taxon>Pseudomonas</taxon>
        <taxon>Pseudomonas amygdali</taxon>
    </lineage>
</organism>
<feature type="region of interest" description="Disordered" evidence="1">
    <location>
        <begin position="28"/>
        <end position="107"/>
    </location>
</feature>
<sequence length="107" mass="11125">MMNSFLRNLVGGVLVASCGIGAVQAQTLPNSTLNNGASSNPYNSPIKRSNPNSRQGTESITPRAPGSNIAPPVRRPTLENGGIGNGYPTRQNAPRPSTPTTDPSRAN</sequence>
<keyword evidence="2" id="KW-0449">Lipoprotein</keyword>
<dbReference type="AlphaFoldDB" id="A0A0N8RC18"/>
<feature type="compositionally biased region" description="Low complexity" evidence="1">
    <location>
        <begin position="94"/>
        <end position="107"/>
    </location>
</feature>
<protein>
    <submittedName>
        <fullName evidence="2">Putative Lipoprotein</fullName>
    </submittedName>
</protein>
<proteinExistence type="predicted"/>
<dbReference type="PATRIC" id="fig|235272.12.peg.3581"/>
<feature type="compositionally biased region" description="Polar residues" evidence="1">
    <location>
        <begin position="28"/>
        <end position="60"/>
    </location>
</feature>
<evidence type="ECO:0000313" key="3">
    <source>
        <dbReference type="Proteomes" id="UP000050346"/>
    </source>
</evidence>
<name>A0A0N8RC18_PSEA0</name>
<dbReference type="PROSITE" id="PS51257">
    <property type="entry name" value="PROKAR_LIPOPROTEIN"/>
    <property type="match status" value="1"/>
</dbReference>